<gene>
    <name evidence="2" type="ORF">MAMC_01131</name>
</gene>
<dbReference type="CDD" id="cd02440">
    <property type="entry name" value="AdoMet_MTases"/>
    <property type="match status" value="1"/>
</dbReference>
<reference evidence="2" key="1">
    <citation type="submission" date="2019-09" db="EMBL/GenBank/DDBJ databases">
        <authorList>
            <person name="Cremers G."/>
        </authorList>
    </citation>
    <scope>NUCLEOTIDE SEQUENCE [LARGE SCALE GENOMIC DNA]</scope>
    <source>
        <strain evidence="2">3B</strain>
    </source>
</reference>
<dbReference type="Pfam" id="PF13489">
    <property type="entry name" value="Methyltransf_23"/>
    <property type="match status" value="1"/>
</dbReference>
<comment type="caution">
    <text evidence="2">The sequence shown here is derived from an EMBL/GenBank/DDBJ whole genome shotgun (WGS) entry which is preliminary data.</text>
</comment>
<evidence type="ECO:0000313" key="3">
    <source>
        <dbReference type="Proteomes" id="UP000381693"/>
    </source>
</evidence>
<evidence type="ECO:0000256" key="1">
    <source>
        <dbReference type="ARBA" id="ARBA00022679"/>
    </source>
</evidence>
<organism evidence="2 3">
    <name type="scientific">Methylacidimicrobium cyclopophantes</name>
    <dbReference type="NCBI Taxonomy" id="1041766"/>
    <lineage>
        <taxon>Bacteria</taxon>
        <taxon>Pseudomonadati</taxon>
        <taxon>Verrucomicrobiota</taxon>
        <taxon>Methylacidimicrobium</taxon>
    </lineage>
</organism>
<name>A0A5E6MFC0_9BACT</name>
<keyword evidence="1" id="KW-0808">Transferase</keyword>
<dbReference type="RefSeq" id="WP_142525164.1">
    <property type="nucleotide sequence ID" value="NZ_CABFUZ020000119.1"/>
</dbReference>
<dbReference type="PANTHER" id="PTHR43861">
    <property type="entry name" value="TRANS-ACONITATE 2-METHYLTRANSFERASE-RELATED"/>
    <property type="match status" value="1"/>
</dbReference>
<evidence type="ECO:0008006" key="4">
    <source>
        <dbReference type="Google" id="ProtNLM"/>
    </source>
</evidence>
<proteinExistence type="predicted"/>
<evidence type="ECO:0000313" key="2">
    <source>
        <dbReference type="EMBL" id="VVM06533.1"/>
    </source>
</evidence>
<dbReference type="InterPro" id="IPR029063">
    <property type="entry name" value="SAM-dependent_MTases_sf"/>
</dbReference>
<dbReference type="Proteomes" id="UP000381693">
    <property type="component" value="Unassembled WGS sequence"/>
</dbReference>
<dbReference type="OrthoDB" id="9791837at2"/>
<keyword evidence="3" id="KW-1185">Reference proteome</keyword>
<dbReference type="AlphaFoldDB" id="A0A5E6MFC0"/>
<dbReference type="PANTHER" id="PTHR43861:SF3">
    <property type="entry name" value="PUTATIVE (AFU_ORTHOLOGUE AFUA_2G14390)-RELATED"/>
    <property type="match status" value="1"/>
</dbReference>
<dbReference type="SUPFAM" id="SSF53335">
    <property type="entry name" value="S-adenosyl-L-methionine-dependent methyltransferases"/>
    <property type="match status" value="1"/>
</dbReference>
<dbReference type="EMBL" id="CABFUZ020000119">
    <property type="protein sequence ID" value="VVM06533.1"/>
    <property type="molecule type" value="Genomic_DNA"/>
</dbReference>
<protein>
    <recommendedName>
        <fullName evidence="4">2-polyprenyl-6-hydroxyphenol methylase</fullName>
    </recommendedName>
</protein>
<dbReference type="GO" id="GO:0016740">
    <property type="term" value="F:transferase activity"/>
    <property type="evidence" value="ECO:0007669"/>
    <property type="project" value="UniProtKB-KW"/>
</dbReference>
<accession>A0A5E6MFC0</accession>
<sequence>MTHCPLCGSNPDRALENCRDLLLGIAGSWTYRRCSGCGSLWMDPLPRPEEISAFYPENYYTHEAPAFSGPVAGHALGRITMPARLTLLEIRLGYTVPKEWWQRAGKHRLPRGVARLLPLFPAGRMVRFLPFRRGGRLLDVGSGNGEFLWMMRELGWEVEGIEPDGRAAEGAVKSGLPVRHGGIEDISLTPDSYDAITLGHVIEHLLDPRAALKRCVSALRAGGILVSFSPNPAGWNARLFQRVWRGLEPPRHLILPSLVGYRAALRGLPVKVECRTSPMHMGLSWQWSRCNTKACWPAWLEAGYARWLDYVGGPLRVAFHPEDGEECICIAQRL</sequence>
<dbReference type="Gene3D" id="3.40.50.150">
    <property type="entry name" value="Vaccinia Virus protein VP39"/>
    <property type="match status" value="1"/>
</dbReference>